<organism evidence="2 3">
    <name type="scientific">Thamnophis sirtalis</name>
    <dbReference type="NCBI Taxonomy" id="35019"/>
    <lineage>
        <taxon>Eukaryota</taxon>
        <taxon>Metazoa</taxon>
        <taxon>Chordata</taxon>
        <taxon>Craniata</taxon>
        <taxon>Vertebrata</taxon>
        <taxon>Euteleostomi</taxon>
        <taxon>Lepidosauria</taxon>
        <taxon>Squamata</taxon>
        <taxon>Bifurcata</taxon>
        <taxon>Unidentata</taxon>
        <taxon>Episquamata</taxon>
        <taxon>Toxicofera</taxon>
        <taxon>Serpentes</taxon>
        <taxon>Colubroidea</taxon>
        <taxon>Colubridae</taxon>
        <taxon>Natricinae</taxon>
        <taxon>Thamnophis</taxon>
    </lineage>
</organism>
<sequence>MPTMLSLLGQGTTGKSRTTSIFTLLPSLPADRVGWPLPAVEVDYPEGLDRFKHFARFLLEGKVVKRLSAYSCCLLSSPVTMLKTWSKLQPRTESLLQALVSENADKLDTLQLAWEKNPKYLLAEYCQWVPEVIHEEIAKMWPPVH</sequence>
<proteinExistence type="predicted"/>
<dbReference type="OrthoDB" id="10025033at2759"/>
<dbReference type="GeneID" id="106554484"/>
<protein>
    <submittedName>
        <fullName evidence="3">Probable ATP-dependent RNA helicase DHX37</fullName>
    </submittedName>
</protein>
<dbReference type="InterPro" id="IPR056371">
    <property type="entry name" value="DHX37-like_C"/>
</dbReference>
<dbReference type="AlphaFoldDB" id="A0A6I9YYI2"/>
<dbReference type="Proteomes" id="UP000504617">
    <property type="component" value="Unplaced"/>
</dbReference>
<reference evidence="3" key="1">
    <citation type="submission" date="2025-08" db="UniProtKB">
        <authorList>
            <consortium name="RefSeq"/>
        </authorList>
    </citation>
    <scope>IDENTIFICATION</scope>
    <source>
        <tissue evidence="3">Skeletal muscle</tissue>
    </source>
</reference>
<feature type="domain" description="ATP-dependent RNA helicase DHX37-like C-terminal" evidence="1">
    <location>
        <begin position="67"/>
        <end position="144"/>
    </location>
</feature>
<evidence type="ECO:0000259" key="1">
    <source>
        <dbReference type="Pfam" id="PF23362"/>
    </source>
</evidence>
<dbReference type="KEGG" id="tsr:106554484"/>
<gene>
    <name evidence="3" type="primary">LOC106554484</name>
</gene>
<dbReference type="GO" id="GO:0004386">
    <property type="term" value="F:helicase activity"/>
    <property type="evidence" value="ECO:0007669"/>
    <property type="project" value="UniProtKB-KW"/>
</dbReference>
<keyword evidence="3" id="KW-0547">Nucleotide-binding</keyword>
<keyword evidence="2" id="KW-1185">Reference proteome</keyword>
<dbReference type="RefSeq" id="XP_013928635.1">
    <property type="nucleotide sequence ID" value="XM_014073160.1"/>
</dbReference>
<keyword evidence="3" id="KW-0378">Hydrolase</keyword>
<dbReference type="Pfam" id="PF23362">
    <property type="entry name" value="DHX37_C"/>
    <property type="match status" value="1"/>
</dbReference>
<accession>A0A6I9YYI2</accession>
<evidence type="ECO:0000313" key="3">
    <source>
        <dbReference type="RefSeq" id="XP_013928635.1"/>
    </source>
</evidence>
<evidence type="ECO:0000313" key="2">
    <source>
        <dbReference type="Proteomes" id="UP000504617"/>
    </source>
</evidence>
<name>A0A6I9YYI2_9SAUR</name>
<keyword evidence="3" id="KW-0067">ATP-binding</keyword>
<keyword evidence="3" id="KW-0347">Helicase</keyword>